<name>A0A212K7J4_9BACT</name>
<reference evidence="3" key="1">
    <citation type="submission" date="2016-04" db="EMBL/GenBank/DDBJ databases">
        <authorList>
            <person name="Evans L.H."/>
            <person name="Alamgir A."/>
            <person name="Owens N."/>
            <person name="Weber N.D."/>
            <person name="Virtaneva K."/>
            <person name="Barbian K."/>
            <person name="Babar A."/>
            <person name="Rosenke K."/>
        </authorList>
    </citation>
    <scope>NUCLEOTIDE SEQUENCE</scope>
    <source>
        <strain evidence="3">86-1</strain>
    </source>
</reference>
<protein>
    <submittedName>
        <fullName evidence="3">Acetyl esterase Axe7A</fullName>
        <ecNumber evidence="3">3.1.1.-</ecNumber>
    </submittedName>
</protein>
<dbReference type="InterPro" id="IPR039069">
    <property type="entry name" value="CE7"/>
</dbReference>
<dbReference type="Gene3D" id="3.40.50.1820">
    <property type="entry name" value="alpha/beta hydrolase"/>
    <property type="match status" value="1"/>
</dbReference>
<keyword evidence="3" id="KW-0378">Hydrolase</keyword>
<gene>
    <name evidence="3" type="ORF">KL86DYS1_31676</name>
</gene>
<evidence type="ECO:0000259" key="2">
    <source>
        <dbReference type="Pfam" id="PF05448"/>
    </source>
</evidence>
<dbReference type="InterPro" id="IPR029058">
    <property type="entry name" value="AB_hydrolase_fold"/>
</dbReference>
<dbReference type="GO" id="GO:0052689">
    <property type="term" value="F:carboxylic ester hydrolase activity"/>
    <property type="evidence" value="ECO:0007669"/>
    <property type="project" value="TreeGrafter"/>
</dbReference>
<dbReference type="AlphaFoldDB" id="A0A212K7J4"/>
<dbReference type="PANTHER" id="PTHR40111">
    <property type="entry name" value="CEPHALOSPORIN-C DEACETYLASE"/>
    <property type="match status" value="1"/>
</dbReference>
<feature type="active site" description="Nucleophile" evidence="1">
    <location>
        <position position="48"/>
    </location>
</feature>
<feature type="active site" description="Charge relay system" evidence="1">
    <location>
        <position position="163"/>
    </location>
</feature>
<feature type="domain" description="Acetyl xylan esterase" evidence="2">
    <location>
        <begin position="11"/>
        <end position="167"/>
    </location>
</feature>
<dbReference type="InterPro" id="IPR008391">
    <property type="entry name" value="AXE1_dom"/>
</dbReference>
<dbReference type="Pfam" id="PF05448">
    <property type="entry name" value="AXE1"/>
    <property type="match status" value="1"/>
</dbReference>
<dbReference type="SUPFAM" id="SSF53474">
    <property type="entry name" value="alpha/beta-Hydrolases"/>
    <property type="match status" value="1"/>
</dbReference>
<dbReference type="EMBL" id="FLUM01000003">
    <property type="protein sequence ID" value="SBW07475.1"/>
    <property type="molecule type" value="Genomic_DNA"/>
</dbReference>
<feature type="active site" description="Charge relay system" evidence="1">
    <location>
        <position position="134"/>
    </location>
</feature>
<dbReference type="EC" id="3.1.1.-" evidence="3"/>
<proteinExistence type="predicted"/>
<evidence type="ECO:0000256" key="1">
    <source>
        <dbReference type="PIRSR" id="PIRSR639069-1"/>
    </source>
</evidence>
<accession>A0A212K7J4</accession>
<sequence length="183" mass="21155">MREYFKTNWNDKEKVYYKRVYMGCIRAIDYLFSLDEFDGKNMIVEGGSQGGALAIVTAGLDQRVSALIAYYPALCDFTGYLNNRAGGWPHLFKDITDKQDAVLQVKEEVTKYYDVVNFARQVKVPGFYSFGYNDMVCPPTSIYSAYNVISADKTAFIIPETAHWTYHEQWIKSEEWLTQLLNR</sequence>
<evidence type="ECO:0000313" key="3">
    <source>
        <dbReference type="EMBL" id="SBW07475.1"/>
    </source>
</evidence>
<organism evidence="3">
    <name type="scientific">uncultured Dysgonomonas sp</name>
    <dbReference type="NCBI Taxonomy" id="206096"/>
    <lineage>
        <taxon>Bacteria</taxon>
        <taxon>Pseudomonadati</taxon>
        <taxon>Bacteroidota</taxon>
        <taxon>Bacteroidia</taxon>
        <taxon>Bacteroidales</taxon>
        <taxon>Dysgonomonadaceae</taxon>
        <taxon>Dysgonomonas</taxon>
        <taxon>environmental samples</taxon>
    </lineage>
</organism>
<dbReference type="PANTHER" id="PTHR40111:SF1">
    <property type="entry name" value="CEPHALOSPORIN-C DEACETYLASE"/>
    <property type="match status" value="1"/>
</dbReference>
<dbReference type="GO" id="GO:0005976">
    <property type="term" value="P:polysaccharide metabolic process"/>
    <property type="evidence" value="ECO:0007669"/>
    <property type="project" value="TreeGrafter"/>
</dbReference>